<evidence type="ECO:0000313" key="2">
    <source>
        <dbReference type="Proteomes" id="UP001439008"/>
    </source>
</evidence>
<proteinExistence type="predicted"/>
<comment type="caution">
    <text evidence="1">The sequence shown here is derived from an EMBL/GenBank/DDBJ whole genome shotgun (WGS) entry which is preliminary data.</text>
</comment>
<protein>
    <submittedName>
        <fullName evidence="1">Uncharacterized protein</fullName>
    </submittedName>
</protein>
<accession>A0ABV2AVS2</accession>
<dbReference type="Proteomes" id="UP001439008">
    <property type="component" value="Unassembled WGS sequence"/>
</dbReference>
<dbReference type="EMBL" id="JBDODL010006681">
    <property type="protein sequence ID" value="MES1923534.1"/>
    <property type="molecule type" value="Genomic_DNA"/>
</dbReference>
<reference evidence="1 2" key="1">
    <citation type="journal article" date="2024" name="BMC Biol.">
        <title>Comparative genomics of Ascetosporea gives new insight into the evolutionary basis for animal parasitism in Rhizaria.</title>
        <authorList>
            <person name="Hiltunen Thoren M."/>
            <person name="Onut-Brannstrom I."/>
            <person name="Alfjorden A."/>
            <person name="Peckova H."/>
            <person name="Swords F."/>
            <person name="Hooper C."/>
            <person name="Holzer A.S."/>
            <person name="Bass D."/>
            <person name="Burki F."/>
        </authorList>
    </citation>
    <scope>NUCLEOTIDE SEQUENCE [LARGE SCALE GENOMIC DNA]</scope>
    <source>
        <strain evidence="1">20-A016</strain>
    </source>
</reference>
<organism evidence="1 2">
    <name type="scientific">Bonamia ostreae</name>
    <dbReference type="NCBI Taxonomy" id="126728"/>
    <lineage>
        <taxon>Eukaryota</taxon>
        <taxon>Sar</taxon>
        <taxon>Rhizaria</taxon>
        <taxon>Endomyxa</taxon>
        <taxon>Ascetosporea</taxon>
        <taxon>Haplosporida</taxon>
        <taxon>Bonamia</taxon>
    </lineage>
</organism>
<name>A0ABV2AVS2_9EUKA</name>
<keyword evidence="2" id="KW-1185">Reference proteome</keyword>
<evidence type="ECO:0000313" key="1">
    <source>
        <dbReference type="EMBL" id="MES1923534.1"/>
    </source>
</evidence>
<gene>
    <name evidence="1" type="ORF">MHBO_005121</name>
</gene>
<sequence length="120" mass="13513">MRKEQEHASQQEAILTFEKAIDMLEQTISQNVIANNRRLSDLTSAKTLVSVQELSTTVSSHLSLTSFNEEDNKLQILVEKTKLQMDDVNAEMSSVIVDAPMLTFREQVDSIEDAEVTDVK</sequence>